<dbReference type="Proteomes" id="UP000596004">
    <property type="component" value="Chromosome"/>
</dbReference>
<accession>A0A7T9DK19</accession>
<dbReference type="Gene3D" id="1.10.10.10">
    <property type="entry name" value="Winged helix-like DNA-binding domain superfamily/Winged helix DNA-binding domain"/>
    <property type="match status" value="1"/>
</dbReference>
<sequence>MAVDISNVSMLELQVLWHLSGQDLHGYALIQELSKRRSSPLTPGTLYPLLQRFEKQKLIMVKEMGERDKKTYTLTPEGKQLLDKLAHEFIEVFDGIYVKYHCSVCEHFLHDKTRVTSGMELPLASAKK</sequence>
<proteinExistence type="predicted"/>
<dbReference type="PANTHER" id="PTHR43252">
    <property type="entry name" value="TRANSCRIPTIONAL REGULATOR YQJI"/>
    <property type="match status" value="1"/>
</dbReference>
<dbReference type="EMBL" id="CP064981">
    <property type="protein sequence ID" value="QQR92773.1"/>
    <property type="molecule type" value="Genomic_DNA"/>
</dbReference>
<protein>
    <submittedName>
        <fullName evidence="2">PadR family transcriptional regulator</fullName>
    </submittedName>
</protein>
<organism evidence="2">
    <name type="scientific">Candidatus Iainarchaeum sp</name>
    <dbReference type="NCBI Taxonomy" id="3101447"/>
    <lineage>
        <taxon>Archaea</taxon>
        <taxon>Candidatus Iainarchaeota</taxon>
        <taxon>Candidatus Iainarchaeia</taxon>
        <taxon>Candidatus Iainarchaeales</taxon>
        <taxon>Candidatus Iainarchaeaceae</taxon>
        <taxon>Candidatus Iainarchaeum</taxon>
    </lineage>
</organism>
<reference evidence="2" key="1">
    <citation type="submission" date="2020-11" db="EMBL/GenBank/DDBJ databases">
        <title>Connecting structure to function with the recovery of over 1000 high-quality activated sludge metagenome-assembled genomes encoding full-length rRNA genes using long-read sequencing.</title>
        <authorList>
            <person name="Singleton C.M."/>
            <person name="Petriglieri F."/>
            <person name="Kristensen J.M."/>
            <person name="Kirkegaard R.H."/>
            <person name="Michaelsen T.Y."/>
            <person name="Andersen M.H."/>
            <person name="Karst S.M."/>
            <person name="Dueholm M.S."/>
            <person name="Nielsen P.H."/>
            <person name="Albertsen M."/>
        </authorList>
    </citation>
    <scope>NUCLEOTIDE SEQUENCE</scope>
    <source>
        <strain evidence="2">Fred_18-Q3-R57-64_BAT3C.431</strain>
    </source>
</reference>
<dbReference type="InterPro" id="IPR036390">
    <property type="entry name" value="WH_DNA-bd_sf"/>
</dbReference>
<feature type="domain" description="Transcription regulator PadR N-terminal" evidence="1">
    <location>
        <begin position="15"/>
        <end position="83"/>
    </location>
</feature>
<name>A0A7T9DK19_9ARCH</name>
<evidence type="ECO:0000313" key="2">
    <source>
        <dbReference type="EMBL" id="QQR92773.1"/>
    </source>
</evidence>
<dbReference type="PANTHER" id="PTHR43252:SF7">
    <property type="entry name" value="TRANSCRIPTIONAL REGULATOR YQJI"/>
    <property type="match status" value="1"/>
</dbReference>
<dbReference type="InterPro" id="IPR005149">
    <property type="entry name" value="Tscrpt_reg_PadR_N"/>
</dbReference>
<gene>
    <name evidence="2" type="ORF">IPJ89_00825</name>
</gene>
<dbReference type="SUPFAM" id="SSF46785">
    <property type="entry name" value="Winged helix' DNA-binding domain"/>
    <property type="match status" value="1"/>
</dbReference>
<dbReference type="AlphaFoldDB" id="A0A7T9DK19"/>
<dbReference type="InterPro" id="IPR036388">
    <property type="entry name" value="WH-like_DNA-bd_sf"/>
</dbReference>
<evidence type="ECO:0000259" key="1">
    <source>
        <dbReference type="Pfam" id="PF03551"/>
    </source>
</evidence>
<dbReference type="Pfam" id="PF03551">
    <property type="entry name" value="PadR"/>
    <property type="match status" value="1"/>
</dbReference>